<organism evidence="1 2">
    <name type="scientific">Vreelandella sulfidaeris</name>
    <dbReference type="NCBI Taxonomy" id="115553"/>
    <lineage>
        <taxon>Bacteria</taxon>
        <taxon>Pseudomonadati</taxon>
        <taxon>Pseudomonadota</taxon>
        <taxon>Gammaproteobacteria</taxon>
        <taxon>Oceanospirillales</taxon>
        <taxon>Halomonadaceae</taxon>
        <taxon>Vreelandella</taxon>
    </lineage>
</organism>
<name>A0A455U6J4_9GAMM</name>
<gene>
    <name evidence="1" type="ORF">HSBAA_30860</name>
</gene>
<accession>A0A455U6J4</accession>
<dbReference type="KEGG" id="hsr:HSBAA_30860"/>
<protein>
    <submittedName>
        <fullName evidence="1">Uncharacterized protein</fullName>
    </submittedName>
</protein>
<dbReference type="Proteomes" id="UP000320231">
    <property type="component" value="Chromosome"/>
</dbReference>
<dbReference type="EMBL" id="AP019514">
    <property type="protein sequence ID" value="BBI61780.1"/>
    <property type="molecule type" value="Genomic_DNA"/>
</dbReference>
<evidence type="ECO:0000313" key="2">
    <source>
        <dbReference type="Proteomes" id="UP000320231"/>
    </source>
</evidence>
<dbReference type="AlphaFoldDB" id="A0A455U6J4"/>
<evidence type="ECO:0000313" key="1">
    <source>
        <dbReference type="EMBL" id="BBI61780.1"/>
    </source>
</evidence>
<proteinExistence type="predicted"/>
<sequence length="51" mass="6096">MKSLNKEDQRKAVHDHFNEKFGDTHWKLHSDGIGTKQSGDWHRYSIYCYEA</sequence>
<reference evidence="1 2" key="1">
    <citation type="journal article" date="2019" name="Microbiol. Resour. Announc.">
        <title>Complete Genome Sequence of Halomonas sulfidaeris Strain Esulfide1 Isolated from a Metal Sulfide Rock at a Depth of 2,200 Meters, Obtained Using Nanopore Sequencing.</title>
        <authorList>
            <person name="Saito M."/>
            <person name="Nishigata A."/>
            <person name="Galipon J."/>
            <person name="Arakawa K."/>
        </authorList>
    </citation>
    <scope>NUCLEOTIDE SEQUENCE [LARGE SCALE GENOMIC DNA]</scope>
    <source>
        <strain evidence="1 2">ATCC BAA-803</strain>
    </source>
</reference>